<keyword evidence="2" id="KW-0732">Signal</keyword>
<organism evidence="3 4">
    <name type="scientific">Nezara viridula</name>
    <name type="common">Southern green stink bug</name>
    <name type="synonym">Cimex viridulus</name>
    <dbReference type="NCBI Taxonomy" id="85310"/>
    <lineage>
        <taxon>Eukaryota</taxon>
        <taxon>Metazoa</taxon>
        <taxon>Ecdysozoa</taxon>
        <taxon>Arthropoda</taxon>
        <taxon>Hexapoda</taxon>
        <taxon>Insecta</taxon>
        <taxon>Pterygota</taxon>
        <taxon>Neoptera</taxon>
        <taxon>Paraneoptera</taxon>
        <taxon>Hemiptera</taxon>
        <taxon>Heteroptera</taxon>
        <taxon>Panheteroptera</taxon>
        <taxon>Pentatomomorpha</taxon>
        <taxon>Pentatomoidea</taxon>
        <taxon>Pentatomidae</taxon>
        <taxon>Pentatominae</taxon>
        <taxon>Nezara</taxon>
    </lineage>
</organism>
<feature type="chain" id="PRO_5040494252" description="Neuropeptide" evidence="2">
    <location>
        <begin position="27"/>
        <end position="135"/>
    </location>
</feature>
<protein>
    <recommendedName>
        <fullName evidence="5">Neuropeptide</fullName>
    </recommendedName>
</protein>
<name>A0A9P0E550_NEZVI</name>
<evidence type="ECO:0000256" key="1">
    <source>
        <dbReference type="SAM" id="MobiDB-lite"/>
    </source>
</evidence>
<accession>A0A9P0E550</accession>
<feature type="signal peptide" evidence="2">
    <location>
        <begin position="1"/>
        <end position="26"/>
    </location>
</feature>
<evidence type="ECO:0000256" key="2">
    <source>
        <dbReference type="SAM" id="SignalP"/>
    </source>
</evidence>
<proteinExistence type="predicted"/>
<evidence type="ECO:0000313" key="3">
    <source>
        <dbReference type="EMBL" id="CAH1390175.1"/>
    </source>
</evidence>
<dbReference type="OrthoDB" id="10402874at2759"/>
<gene>
    <name evidence="3" type="ORF">NEZAVI_LOCUS1420</name>
</gene>
<dbReference type="AlphaFoldDB" id="A0A9P0E550"/>
<evidence type="ECO:0000313" key="4">
    <source>
        <dbReference type="Proteomes" id="UP001152798"/>
    </source>
</evidence>
<feature type="region of interest" description="Disordered" evidence="1">
    <location>
        <begin position="84"/>
        <end position="135"/>
    </location>
</feature>
<keyword evidence="4" id="KW-1185">Reference proteome</keyword>
<evidence type="ECO:0008006" key="5">
    <source>
        <dbReference type="Google" id="ProtNLM"/>
    </source>
</evidence>
<feature type="compositionally biased region" description="Low complexity" evidence="1">
    <location>
        <begin position="122"/>
        <end position="135"/>
    </location>
</feature>
<dbReference type="Proteomes" id="UP001152798">
    <property type="component" value="Chromosome 1"/>
</dbReference>
<reference evidence="3" key="1">
    <citation type="submission" date="2022-01" db="EMBL/GenBank/DDBJ databases">
        <authorList>
            <person name="King R."/>
        </authorList>
    </citation>
    <scope>NUCLEOTIDE SEQUENCE</scope>
</reference>
<feature type="compositionally biased region" description="Basic and acidic residues" evidence="1">
    <location>
        <begin position="89"/>
        <end position="98"/>
    </location>
</feature>
<dbReference type="EMBL" id="OV725077">
    <property type="protein sequence ID" value="CAH1390175.1"/>
    <property type="molecule type" value="Genomic_DNA"/>
</dbReference>
<sequence>MGNSSNLWFALAVVLYSFVLLEQAVGKEIRLLTQRELLNNQEIQNKVSEWLQNDRAQLMRKKRADCCGHLGDDNQDVNKARVKIQDSPLHQDVKDPGNARRLSRHAGEPAVPLLQDTKQQKEVAASTVEVTTTTS</sequence>